<dbReference type="InterPro" id="IPR036291">
    <property type="entry name" value="NAD(P)-bd_dom_sf"/>
</dbReference>
<dbReference type="PANTHER" id="PTHR44229">
    <property type="entry name" value="15-HYDROXYPROSTAGLANDIN DEHYDROGENASE [NAD(+)]"/>
    <property type="match status" value="1"/>
</dbReference>
<proteinExistence type="inferred from homology"/>
<dbReference type="GeneID" id="65090085"/>
<keyword evidence="5" id="KW-1185">Reference proteome</keyword>
<comment type="caution">
    <text evidence="4">The sequence shown here is derived from an EMBL/GenBank/DDBJ whole genome shotgun (WGS) entry which is preliminary data.</text>
</comment>
<dbReference type="Proteomes" id="UP000184255">
    <property type="component" value="Unassembled WGS sequence"/>
</dbReference>
<dbReference type="EMBL" id="FCQH01000016">
    <property type="protein sequence ID" value="CVL05307.1"/>
    <property type="molecule type" value="Genomic_DNA"/>
</dbReference>
<dbReference type="PANTHER" id="PTHR44229:SF4">
    <property type="entry name" value="15-HYDROXYPROSTAGLANDIN DEHYDROGENASE [NAD(+)]"/>
    <property type="match status" value="1"/>
</dbReference>
<dbReference type="AlphaFoldDB" id="A0A1L7UC98"/>
<evidence type="ECO:0000256" key="2">
    <source>
        <dbReference type="ARBA" id="ARBA00022857"/>
    </source>
</evidence>
<sequence>MSDLLRKTALVTGGGSGINLELAKALRAKGCAVLVADIALSPPATAWLKSLGNQVNTQVVFHKTDVTSLEQLIEVFEVFEKRLGGIPDIVVPGAGVYEGSFPGFWDDKDETLSYRLFDINMLHPIRMTRIAIRKMREAKKPGTILHLSSITAQKPSVVLPLYSVSKAAISQFVRCMAPLDQMCGIRVVGIAPGLVDTPLLRNTSGAQNHVDPAEDFLLPTEEVVKAMVALLTDIQYAGGTVLEVGDIGSWREVHLLGDAGPQGRSTRARAKTTEATAKLAKMLMGEEKDVCRTSKL</sequence>
<dbReference type="GO" id="GO:0005737">
    <property type="term" value="C:cytoplasm"/>
    <property type="evidence" value="ECO:0007669"/>
    <property type="project" value="TreeGrafter"/>
</dbReference>
<dbReference type="Gene3D" id="3.40.50.720">
    <property type="entry name" value="NAD(P)-binding Rossmann-like Domain"/>
    <property type="match status" value="1"/>
</dbReference>
<protein>
    <submittedName>
        <fullName evidence="4">Related to 15-hydroxyprostaglandin dehydrogenase</fullName>
    </submittedName>
</protein>
<keyword evidence="3" id="KW-0560">Oxidoreductase</keyword>
<name>A0A1L7UC98_FUSMA</name>
<evidence type="ECO:0000256" key="1">
    <source>
        <dbReference type="ARBA" id="ARBA00006484"/>
    </source>
</evidence>
<organism evidence="4 5">
    <name type="scientific">Fusarium mangiferae</name>
    <name type="common">Mango malformation disease fungus</name>
    <dbReference type="NCBI Taxonomy" id="192010"/>
    <lineage>
        <taxon>Eukaryota</taxon>
        <taxon>Fungi</taxon>
        <taxon>Dikarya</taxon>
        <taxon>Ascomycota</taxon>
        <taxon>Pezizomycotina</taxon>
        <taxon>Sordariomycetes</taxon>
        <taxon>Hypocreomycetidae</taxon>
        <taxon>Hypocreales</taxon>
        <taxon>Nectriaceae</taxon>
        <taxon>Fusarium</taxon>
        <taxon>Fusarium fujikuroi species complex</taxon>
    </lineage>
</organism>
<evidence type="ECO:0000313" key="5">
    <source>
        <dbReference type="Proteomes" id="UP000184255"/>
    </source>
</evidence>
<gene>
    <name evidence="4" type="ORF">FMAN_10832</name>
</gene>
<comment type="similarity">
    <text evidence="1">Belongs to the short-chain dehydrogenases/reductases (SDR) family.</text>
</comment>
<dbReference type="PRINTS" id="PR00081">
    <property type="entry name" value="GDHRDH"/>
</dbReference>
<evidence type="ECO:0000256" key="3">
    <source>
        <dbReference type="ARBA" id="ARBA00023002"/>
    </source>
</evidence>
<dbReference type="InterPro" id="IPR002347">
    <property type="entry name" value="SDR_fam"/>
</dbReference>
<reference evidence="5" key="1">
    <citation type="journal article" date="2016" name="Genome Biol. Evol.">
        <title>Comparative 'omics' of the Fusarium fujikuroi species complex highlights differences in genetic potential and metabolite synthesis.</title>
        <authorList>
            <person name="Niehaus E.-M."/>
            <person name="Muensterkoetter M."/>
            <person name="Proctor R.H."/>
            <person name="Brown D.W."/>
            <person name="Sharon A."/>
            <person name="Idan Y."/>
            <person name="Oren-Young L."/>
            <person name="Sieber C.M."/>
            <person name="Novak O."/>
            <person name="Pencik A."/>
            <person name="Tarkowska D."/>
            <person name="Hromadova K."/>
            <person name="Freeman S."/>
            <person name="Maymon M."/>
            <person name="Elazar M."/>
            <person name="Youssef S.A."/>
            <person name="El-Shabrawy E.S.M."/>
            <person name="Shalaby A.B.A."/>
            <person name="Houterman P."/>
            <person name="Brock N.L."/>
            <person name="Burkhardt I."/>
            <person name="Tsavkelova E.A."/>
            <person name="Dickschat J.S."/>
            <person name="Galuszka P."/>
            <person name="Gueldener U."/>
            <person name="Tudzynski B."/>
        </authorList>
    </citation>
    <scope>NUCLEOTIDE SEQUENCE [LARGE SCALE GENOMIC DNA]</scope>
    <source>
        <strain evidence="5">MRC7560</strain>
    </source>
</reference>
<keyword evidence="2" id="KW-0521">NADP</keyword>
<dbReference type="InterPro" id="IPR020904">
    <property type="entry name" value="Sc_DH/Rdtase_CS"/>
</dbReference>
<dbReference type="VEuPathDB" id="FungiDB:FMAN_10832"/>
<evidence type="ECO:0000313" key="4">
    <source>
        <dbReference type="EMBL" id="CVL05307.1"/>
    </source>
</evidence>
<accession>A0A1L7UC98</accession>
<dbReference type="RefSeq" id="XP_041689217.1">
    <property type="nucleotide sequence ID" value="XM_041823659.1"/>
</dbReference>
<dbReference type="SUPFAM" id="SSF51735">
    <property type="entry name" value="NAD(P)-binding Rossmann-fold domains"/>
    <property type="match status" value="1"/>
</dbReference>
<dbReference type="Pfam" id="PF00106">
    <property type="entry name" value="adh_short"/>
    <property type="match status" value="1"/>
</dbReference>
<dbReference type="PROSITE" id="PS00061">
    <property type="entry name" value="ADH_SHORT"/>
    <property type="match status" value="1"/>
</dbReference>
<dbReference type="GO" id="GO:0016616">
    <property type="term" value="F:oxidoreductase activity, acting on the CH-OH group of donors, NAD or NADP as acceptor"/>
    <property type="evidence" value="ECO:0007669"/>
    <property type="project" value="TreeGrafter"/>
</dbReference>